<evidence type="ECO:0008006" key="4">
    <source>
        <dbReference type="Google" id="ProtNLM"/>
    </source>
</evidence>
<sequence>MHFVRFVRTTCQILLLVLILCTTITTCFAYNPNDIQWTTEKSSKLHIDGTFTLGEYRIDVVELPSPVEGNMPIGRYEGNVEPDEPVTPFVTLNLYKDGQLIESDITLYGGTEKTNAHITSDHELKIKATDFPSPMAKEWVYELYNPWATVSMQKRGIPDLAMTITTDGNSYNSKSHSCIKATIKLENIGGAYAKNLKLKVDTGGLTLKSKTLTHTYQTLEKGEKYEEEIALNVPVPPSEKQFEITATAIGYDLKDIQYTVKRSKTITITPPPPPFPSIMVEKIVPVSMYLKDTVLLKFKVANTGNYPVTNIKLDDSIPDAFILKTNTTLEWTIDELKVGDEWSRTYRLKPTAPSSSGCTFPPAHVNFTFGGKPYDVQSNQPKVIVRGPNITLLKTVNKIVVNPGETIIVTVTAKNIGDLPTRTAVMDTLPDGVELVNGELNMTKFFLKDETLTYNYTIRLDTPGEVILPNVTARFTDVVYMGTVKRFTSSEPTLITVIDPNAPVESTVDELPETESIETEVSENAENEERSDNNDVPSTTDDEHVQPGFEIIFSVISILIIYLWHRQVAD</sequence>
<dbReference type="NCBIfam" id="TIGR01451">
    <property type="entry name" value="B_ant_repeat"/>
    <property type="match status" value="1"/>
</dbReference>
<gene>
    <name evidence="2" type="ORF">FFODKBPE_00619</name>
</gene>
<organism evidence="2 3">
    <name type="scientific">Candidatus Argoarchaeum ethanivorans</name>
    <dbReference type="NCBI Taxonomy" id="2608793"/>
    <lineage>
        <taxon>Archaea</taxon>
        <taxon>Methanobacteriati</taxon>
        <taxon>Methanobacteriota</taxon>
        <taxon>Stenosarchaea group</taxon>
        <taxon>Methanomicrobia</taxon>
        <taxon>Methanosarcinales</taxon>
        <taxon>Methanosarcinales incertae sedis</taxon>
        <taxon>GOM Arc I cluster</taxon>
        <taxon>Candidatus Argoarchaeum</taxon>
    </lineage>
</organism>
<dbReference type="PANTHER" id="PTHR12861:SF3">
    <property type="entry name" value="TRANSLOCON-ASSOCIATED PROTEIN SUBUNIT BETA"/>
    <property type="match status" value="1"/>
</dbReference>
<dbReference type="InterPro" id="IPR047589">
    <property type="entry name" value="DUF11_rpt"/>
</dbReference>
<protein>
    <recommendedName>
        <fullName evidence="4">DUF11 domain-containing protein</fullName>
    </recommendedName>
</protein>
<feature type="compositionally biased region" description="Acidic residues" evidence="1">
    <location>
        <begin position="507"/>
        <end position="526"/>
    </location>
</feature>
<feature type="region of interest" description="Disordered" evidence="1">
    <location>
        <begin position="505"/>
        <end position="543"/>
    </location>
</feature>
<dbReference type="EMBL" id="CAJHIP010000041">
    <property type="protein sequence ID" value="CAD6494044.1"/>
    <property type="molecule type" value="Genomic_DNA"/>
</dbReference>
<name>A0A811T9Q6_9EURY</name>
<evidence type="ECO:0000313" key="2">
    <source>
        <dbReference type="EMBL" id="CAD6494044.1"/>
    </source>
</evidence>
<comment type="caution">
    <text evidence="2">The sequence shown here is derived from an EMBL/GenBank/DDBJ whole genome shotgun (WGS) entry which is preliminary data.</text>
</comment>
<evidence type="ECO:0000256" key="1">
    <source>
        <dbReference type="SAM" id="MobiDB-lite"/>
    </source>
</evidence>
<reference evidence="2" key="1">
    <citation type="submission" date="2020-10" db="EMBL/GenBank/DDBJ databases">
        <authorList>
            <person name="Hahn C.J."/>
            <person name="Laso-Perez R."/>
            <person name="Vulcano F."/>
            <person name="Vaziourakis K.-M."/>
            <person name="Stokke R."/>
            <person name="Steen I.H."/>
            <person name="Teske A."/>
            <person name="Boetius A."/>
            <person name="Liebeke M."/>
            <person name="Amann R."/>
            <person name="Knittel K."/>
        </authorList>
    </citation>
    <scope>NUCLEOTIDE SEQUENCE</scope>
    <source>
        <strain evidence="2">Gfbio:e3339647-f889-4370-9287-4fb5cb688e4c:AG394J04_GoMArc1</strain>
    </source>
</reference>
<proteinExistence type="predicted"/>
<accession>A0A811T9Q6</accession>
<evidence type="ECO:0000313" key="3">
    <source>
        <dbReference type="Proteomes" id="UP000603056"/>
    </source>
</evidence>
<dbReference type="AlphaFoldDB" id="A0A811T9Q6"/>
<dbReference type="Proteomes" id="UP000603056">
    <property type="component" value="Unassembled WGS sequence"/>
</dbReference>
<dbReference type="PANTHER" id="PTHR12861">
    <property type="entry name" value="TRANSLOCON-ASSOCIATED PROTEIN, BETA SUBUNIT PRECURSOR TRAP-BETA SIGNAL SEQUENCE RECEPTOR BETA SUBUNIT"/>
    <property type="match status" value="1"/>
</dbReference>